<dbReference type="PANTHER" id="PTHR12354">
    <property type="entry name" value="INTERFERON-RELATED DEVELOPMENTAL REGULATOR"/>
    <property type="match status" value="1"/>
</dbReference>
<dbReference type="PANTHER" id="PTHR12354:SF1">
    <property type="entry name" value="INTERFERON-RELATED DEVELOPMENTAL REGULATOR 1"/>
    <property type="match status" value="1"/>
</dbReference>
<evidence type="ECO:0000259" key="3">
    <source>
        <dbReference type="Pfam" id="PF05004"/>
    </source>
</evidence>
<feature type="compositionally biased region" description="Basic residues" evidence="2">
    <location>
        <begin position="1"/>
        <end position="15"/>
    </location>
</feature>
<dbReference type="AlphaFoldDB" id="A0A015J6P0"/>
<proteinExistence type="inferred from homology"/>
<evidence type="ECO:0000256" key="2">
    <source>
        <dbReference type="SAM" id="MobiDB-lite"/>
    </source>
</evidence>
<comment type="similarity">
    <text evidence="1">Belongs to the IFRD family.</text>
</comment>
<name>A0A015J6P0_RHIIW</name>
<dbReference type="HOGENOM" id="CLU_031384_2_0_1"/>
<dbReference type="EMBL" id="JEMT01029885">
    <property type="protein sequence ID" value="EXX50574.1"/>
    <property type="molecule type" value="Genomic_DNA"/>
</dbReference>
<feature type="domain" description="Interferon-related developmental regulator N-terminal" evidence="3">
    <location>
        <begin position="57"/>
        <end position="358"/>
    </location>
</feature>
<dbReference type="Gene3D" id="1.25.10.10">
    <property type="entry name" value="Leucine-rich Repeat Variant"/>
    <property type="match status" value="1"/>
</dbReference>
<accession>A0A015J6P0</accession>
<dbReference type="Pfam" id="PF05004">
    <property type="entry name" value="IFRD"/>
    <property type="match status" value="1"/>
</dbReference>
<evidence type="ECO:0000256" key="1">
    <source>
        <dbReference type="ARBA" id="ARBA00008828"/>
    </source>
</evidence>
<evidence type="ECO:0000313" key="5">
    <source>
        <dbReference type="Proteomes" id="UP000022910"/>
    </source>
</evidence>
<dbReference type="Proteomes" id="UP000022910">
    <property type="component" value="Unassembled WGS sequence"/>
</dbReference>
<feature type="region of interest" description="Disordered" evidence="2">
    <location>
        <begin position="1"/>
        <end position="62"/>
    </location>
</feature>
<dbReference type="InterPro" id="IPR011989">
    <property type="entry name" value="ARM-like"/>
</dbReference>
<dbReference type="STRING" id="1432141.A0A015J6P0"/>
<feature type="compositionally biased region" description="Basic residues" evidence="2">
    <location>
        <begin position="446"/>
        <end position="462"/>
    </location>
</feature>
<dbReference type="InterPro" id="IPR007701">
    <property type="entry name" value="Interferon-rel_develop_reg_N"/>
</dbReference>
<keyword evidence="5" id="KW-1185">Reference proteome</keyword>
<protein>
    <recommendedName>
        <fullName evidence="3">Interferon-related developmental regulator N-terminal domain-containing protein</fullName>
    </recommendedName>
</protein>
<comment type="caution">
    <text evidence="4">The sequence shown here is derived from an EMBL/GenBank/DDBJ whole genome shotgun (WGS) entry which is preliminary data.</text>
</comment>
<feature type="compositionally biased region" description="Polar residues" evidence="2">
    <location>
        <begin position="421"/>
        <end position="439"/>
    </location>
</feature>
<feature type="region of interest" description="Disordered" evidence="2">
    <location>
        <begin position="421"/>
        <end position="470"/>
    </location>
</feature>
<feature type="compositionally biased region" description="Low complexity" evidence="2">
    <location>
        <begin position="48"/>
        <end position="62"/>
    </location>
</feature>
<organism evidence="4 5">
    <name type="scientific">Rhizophagus irregularis (strain DAOM 197198w)</name>
    <name type="common">Glomus intraradices</name>
    <dbReference type="NCBI Taxonomy" id="1432141"/>
    <lineage>
        <taxon>Eukaryota</taxon>
        <taxon>Fungi</taxon>
        <taxon>Fungi incertae sedis</taxon>
        <taxon>Mucoromycota</taxon>
        <taxon>Glomeromycotina</taxon>
        <taxon>Glomeromycetes</taxon>
        <taxon>Glomerales</taxon>
        <taxon>Glomeraceae</taxon>
        <taxon>Rhizophagus</taxon>
    </lineage>
</organism>
<reference evidence="4 5" key="1">
    <citation type="submission" date="2014-02" db="EMBL/GenBank/DDBJ databases">
        <title>Single nucleus genome sequencing reveals high similarity among nuclei of an endomycorrhizal fungus.</title>
        <authorList>
            <person name="Lin K."/>
            <person name="Geurts R."/>
            <person name="Zhang Z."/>
            <person name="Limpens E."/>
            <person name="Saunders D.G."/>
            <person name="Mu D."/>
            <person name="Pang E."/>
            <person name="Cao H."/>
            <person name="Cha H."/>
            <person name="Lin T."/>
            <person name="Zhou Q."/>
            <person name="Shang Y."/>
            <person name="Li Y."/>
            <person name="Ivanov S."/>
            <person name="Sharma T."/>
            <person name="Velzen R.V."/>
            <person name="Ruijter N.D."/>
            <person name="Aanen D.K."/>
            <person name="Win J."/>
            <person name="Kamoun S."/>
            <person name="Bisseling T."/>
            <person name="Huang S."/>
        </authorList>
    </citation>
    <scope>NUCLEOTIDE SEQUENCE [LARGE SCALE GENOMIC DNA]</scope>
    <source>
        <strain evidence="5">DAOM197198w</strain>
    </source>
</reference>
<dbReference type="OMA" id="HIFDNPV"/>
<dbReference type="InterPro" id="IPR039777">
    <property type="entry name" value="IFRD"/>
</dbReference>
<dbReference type="SUPFAM" id="SSF48371">
    <property type="entry name" value="ARM repeat"/>
    <property type="match status" value="1"/>
</dbReference>
<evidence type="ECO:0000313" key="4">
    <source>
        <dbReference type="EMBL" id="EXX50574.1"/>
    </source>
</evidence>
<dbReference type="SMR" id="A0A015J6P0"/>
<gene>
    <name evidence="4" type="ORF">RirG_269500</name>
</gene>
<dbReference type="OrthoDB" id="18978at2759"/>
<dbReference type="InterPro" id="IPR016024">
    <property type="entry name" value="ARM-type_fold"/>
</dbReference>
<sequence>MSQNLRKKAATRASRRASNNAGPTLASILALGTPLSSRHNTDEEDVWSETSADTFDSSASTGSRAEDIILEEGDRWEDEVLQSIDNLEEKRTSIREDALAKLIRLLSRKYTANILYSRRDTLLDMLNRSVKKDKSYKENKLAVKVMSLLFVTLGEGQESMYHDVLSLLKYTITNSVSMEVKKSCIKTLALACFISGSQAEALELMNFFVEIIITNGKSVNAINDGATLTGALNAYGLLYAGLWGDSKKVAGMAREEFERVMPAHIKQLESSTMEVRVASGENIALMFETLGISKGIDSAEGWGQELDDESDEGYFDYNEMGRLTQLLSTLATDSNRRRGKAERKVQRSAFRDILKTVEEGDQVQEKLRFKKQTIYFSTWAKIIELNAFRDALAEGLHVHFLENELLQDLFNFVPPRPVAVNQGSRPNSAMSFHTAGSDTDSSIASKKAKDKKIKNRKKHSKRRGDFLEVG</sequence>